<dbReference type="AlphaFoldDB" id="A0A1G5GEV3"/>
<evidence type="ECO:0000313" key="2">
    <source>
        <dbReference type="EMBL" id="SCY50102.1"/>
    </source>
</evidence>
<dbReference type="Proteomes" id="UP000198538">
    <property type="component" value="Unassembled WGS sequence"/>
</dbReference>
<feature type="compositionally biased region" description="Polar residues" evidence="1">
    <location>
        <begin position="227"/>
        <end position="237"/>
    </location>
</feature>
<dbReference type="RefSeq" id="WP_167375689.1">
    <property type="nucleotide sequence ID" value="NZ_FMVM01000005.1"/>
</dbReference>
<evidence type="ECO:0000313" key="3">
    <source>
        <dbReference type="Proteomes" id="UP000198538"/>
    </source>
</evidence>
<dbReference type="EMBL" id="FMVM01000005">
    <property type="protein sequence ID" value="SCY50102.1"/>
    <property type="molecule type" value="Genomic_DNA"/>
</dbReference>
<dbReference type="STRING" id="582692.SAMN05720606_105241"/>
<proteinExistence type="predicted"/>
<keyword evidence="3" id="KW-1185">Reference proteome</keyword>
<gene>
    <name evidence="2" type="ORF">SAMN05720606_105241</name>
</gene>
<reference evidence="3" key="1">
    <citation type="submission" date="2016-10" db="EMBL/GenBank/DDBJ databases">
        <authorList>
            <person name="Varghese N."/>
            <person name="Submissions S."/>
        </authorList>
    </citation>
    <scope>NUCLEOTIDE SEQUENCE [LARGE SCALE GENOMIC DNA]</scope>
    <source>
        <strain evidence="3">BL9</strain>
    </source>
</reference>
<feature type="region of interest" description="Disordered" evidence="1">
    <location>
        <begin position="223"/>
        <end position="256"/>
    </location>
</feature>
<accession>A0A1G5GEV3</accession>
<protein>
    <submittedName>
        <fullName evidence="2">Uncharacterized protein</fullName>
    </submittedName>
</protein>
<organism evidence="2 3">
    <name type="scientific">Paenibacillus polysaccharolyticus</name>
    <dbReference type="NCBI Taxonomy" id="582692"/>
    <lineage>
        <taxon>Bacteria</taxon>
        <taxon>Bacillati</taxon>
        <taxon>Bacillota</taxon>
        <taxon>Bacilli</taxon>
        <taxon>Bacillales</taxon>
        <taxon>Paenibacillaceae</taxon>
        <taxon>Paenibacillus</taxon>
    </lineage>
</organism>
<name>A0A1G5GEV3_9BACL</name>
<feature type="non-terminal residue" evidence="2">
    <location>
        <position position="1"/>
    </location>
</feature>
<evidence type="ECO:0000256" key="1">
    <source>
        <dbReference type="SAM" id="MobiDB-lite"/>
    </source>
</evidence>
<sequence length="308" mass="34006">YNAAKNGTASWFSNTYEYSKNGLSSGLKKAGAWTADIYNGAINGSKNLLDFSKNWVGTKSSNIKNWYFDSKKEIGEFFDTLDIVNKSKEIGQKALEVFKNYGYGLSNKMQDFWDHPWTKRTRKIGNRIFKNLDIMGTINKVMQASTPEEKIVEVSKIVGSKIGSLVGTGLGSLAGLIPGVQPFTPILVGGGALAGDKYGEKAGEWGGEVLTKIWPKNWWPLKKPSKPKNTSSINPTKNIGIDKSKKNTIVSSSSKKAKQIHVNLPHGAIQISNNNNPNLDYSSLVDQISTHFVNELRRAMQNRKTIMA</sequence>